<evidence type="ECO:0000313" key="1">
    <source>
        <dbReference type="EMBL" id="CAD8209095.1"/>
    </source>
</evidence>
<gene>
    <name evidence="1" type="ORF">PPENT_87.1.T1530063</name>
</gene>
<accession>A0A8S1Y515</accession>
<name>A0A8S1Y515_9CILI</name>
<comment type="caution">
    <text evidence="1">The sequence shown here is derived from an EMBL/GenBank/DDBJ whole genome shotgun (WGS) entry which is preliminary data.</text>
</comment>
<dbReference type="AlphaFoldDB" id="A0A8S1Y515"/>
<keyword evidence="2" id="KW-1185">Reference proteome</keyword>
<reference evidence="1" key="1">
    <citation type="submission" date="2021-01" db="EMBL/GenBank/DDBJ databases">
        <authorList>
            <consortium name="Genoscope - CEA"/>
            <person name="William W."/>
        </authorList>
    </citation>
    <scope>NUCLEOTIDE SEQUENCE</scope>
</reference>
<organism evidence="1 2">
    <name type="scientific">Paramecium pentaurelia</name>
    <dbReference type="NCBI Taxonomy" id="43138"/>
    <lineage>
        <taxon>Eukaryota</taxon>
        <taxon>Sar</taxon>
        <taxon>Alveolata</taxon>
        <taxon>Ciliophora</taxon>
        <taxon>Intramacronucleata</taxon>
        <taxon>Oligohymenophorea</taxon>
        <taxon>Peniculida</taxon>
        <taxon>Parameciidae</taxon>
        <taxon>Paramecium</taxon>
    </lineage>
</organism>
<protein>
    <submittedName>
        <fullName evidence="1">Uncharacterized protein</fullName>
    </submittedName>
</protein>
<dbReference type="EMBL" id="CAJJDO010000153">
    <property type="protein sequence ID" value="CAD8209095.1"/>
    <property type="molecule type" value="Genomic_DNA"/>
</dbReference>
<dbReference type="Proteomes" id="UP000689195">
    <property type="component" value="Unassembled WGS sequence"/>
</dbReference>
<proteinExistence type="predicted"/>
<sequence length="73" mass="8562">MIIIHLPQKQYQNSVRILRIYLSNIADNNENGMMIKITDLQKHSYLQKELLICVEVCVQQNAFKGNQNGFIFH</sequence>
<evidence type="ECO:0000313" key="2">
    <source>
        <dbReference type="Proteomes" id="UP000689195"/>
    </source>
</evidence>